<dbReference type="Gene3D" id="1.20.5.190">
    <property type="match status" value="1"/>
</dbReference>
<dbReference type="GO" id="GO:0003690">
    <property type="term" value="F:double-stranded DNA binding"/>
    <property type="evidence" value="ECO:0007669"/>
    <property type="project" value="TreeGrafter"/>
</dbReference>
<evidence type="ECO:0000256" key="9">
    <source>
        <dbReference type="ARBA" id="ARBA00023125"/>
    </source>
</evidence>
<dbReference type="Pfam" id="PF01833">
    <property type="entry name" value="TIG"/>
    <property type="match status" value="1"/>
</dbReference>
<dbReference type="InterPro" id="IPR027417">
    <property type="entry name" value="P-loop_NTPase"/>
</dbReference>
<dbReference type="InterPro" id="IPR005559">
    <property type="entry name" value="CG-1_dom"/>
</dbReference>
<keyword evidence="11" id="KW-0804">Transcription</keyword>
<dbReference type="SUPFAM" id="SSF48403">
    <property type="entry name" value="Ankyrin repeat"/>
    <property type="match status" value="1"/>
</dbReference>
<dbReference type="GO" id="GO:0005516">
    <property type="term" value="F:calmodulin binding"/>
    <property type="evidence" value="ECO:0007669"/>
    <property type="project" value="UniProtKB-KW"/>
</dbReference>
<dbReference type="Pfam" id="PF12796">
    <property type="entry name" value="Ank_2"/>
    <property type="match status" value="1"/>
</dbReference>
<dbReference type="EMBL" id="JABFUD020000023">
    <property type="protein sequence ID" value="KAI5061207.1"/>
    <property type="molecule type" value="Genomic_DNA"/>
</dbReference>
<evidence type="ECO:0000256" key="13">
    <source>
        <dbReference type="PROSITE-ProRule" id="PRU00023"/>
    </source>
</evidence>
<dbReference type="GO" id="GO:0006357">
    <property type="term" value="P:regulation of transcription by RNA polymerase II"/>
    <property type="evidence" value="ECO:0007669"/>
    <property type="project" value="TreeGrafter"/>
</dbReference>
<evidence type="ECO:0000256" key="4">
    <source>
        <dbReference type="ARBA" id="ARBA00022737"/>
    </source>
</evidence>
<dbReference type="Pfam" id="PF03859">
    <property type="entry name" value="CG-1"/>
    <property type="match status" value="1"/>
</dbReference>
<dbReference type="SUPFAM" id="SSF81296">
    <property type="entry name" value="E set domains"/>
    <property type="match status" value="1"/>
</dbReference>
<keyword evidence="5" id="KW-0106">Calcium</keyword>
<dbReference type="Pfam" id="PF00612">
    <property type="entry name" value="IQ"/>
    <property type="match status" value="2"/>
</dbReference>
<dbReference type="CDD" id="cd23767">
    <property type="entry name" value="IQCD"/>
    <property type="match status" value="1"/>
</dbReference>
<dbReference type="Proteomes" id="UP000886520">
    <property type="component" value="Chromosome 23"/>
</dbReference>
<keyword evidence="6" id="KW-0112">Calmodulin-binding</keyword>
<feature type="repeat" description="ANK" evidence="13">
    <location>
        <begin position="705"/>
        <end position="737"/>
    </location>
</feature>
<accession>A0A9D4Z5E0</accession>
<keyword evidence="10" id="KW-0010">Activator</keyword>
<evidence type="ECO:0000256" key="7">
    <source>
        <dbReference type="ARBA" id="ARBA00023015"/>
    </source>
</evidence>
<keyword evidence="9" id="KW-0238">DNA-binding</keyword>
<comment type="similarity">
    <text evidence="2">Belongs to the CAMTA family.</text>
</comment>
<evidence type="ECO:0000256" key="2">
    <source>
        <dbReference type="ARBA" id="ARBA00008267"/>
    </source>
</evidence>
<dbReference type="PROSITE" id="PS50088">
    <property type="entry name" value="ANK_REPEAT"/>
    <property type="match status" value="1"/>
</dbReference>
<evidence type="ECO:0000256" key="6">
    <source>
        <dbReference type="ARBA" id="ARBA00022860"/>
    </source>
</evidence>
<dbReference type="PROSITE" id="PS50096">
    <property type="entry name" value="IQ"/>
    <property type="match status" value="2"/>
</dbReference>
<dbReference type="SMART" id="SM00248">
    <property type="entry name" value="ANK"/>
    <property type="match status" value="2"/>
</dbReference>
<dbReference type="PANTHER" id="PTHR23335">
    <property type="entry name" value="CALMODULIN-BINDING TRANSCRIPTION ACTIVATOR CAMTA"/>
    <property type="match status" value="1"/>
</dbReference>
<dbReference type="InterPro" id="IPR002909">
    <property type="entry name" value="IPT_dom"/>
</dbReference>
<evidence type="ECO:0000256" key="12">
    <source>
        <dbReference type="ARBA" id="ARBA00023242"/>
    </source>
</evidence>
<keyword evidence="8 13" id="KW-0040">ANK repeat</keyword>
<sequence length="1029" mass="114045">MAGFSRNGDQRGSSAPAEYNLKQLLLDASTRWLKPAEICEILNNHHQLTLSEASPVKPSSGSLFLFDRNKLRYFRKDGHNWRKKRDGRTVREAHEKLKAGNKDAIHCYYAHGEDNPSFQRRSYWLLEGGYENIVLVHYREVTEGSRLEASPPTFEENFGQAYSQIQSPNMMYGNTNYLTSSFISSPSEVVSSSHNSQEGLLDVDSGDEFGENQRLRETISPESVLENSMGLDSSACTDYAPSSVAPGAFTMAHASRPIGSTLSNPVVNNISQCRHELQFQTATSRDPYGQGALNKDLEDSLAAIQWSNILESPFSAGDNSGGNWRGFQPSQQSAVVKNPDFAAGSYNDQLALRDSEVYLGQGVASNEAWSLDLENKSDAEYPTAVRQQSKPGEIQATNDGLLSPTVSLFMQSISTDLTIPTVGTSWGNISKIQYAVPNASSLPQQTRFHTAPEILLDIVDFAPEWSYAFGKTKVLVIGVFLDSTRNYSGARWSCKFGDVEVPADVLQPGILRCTTPPLEPGRFSFCVTCGDGVSCSNVKEFEFRVKSFVESSEKPLISDRKLETDKQVRQKEQAMLHQTRLAKYLLTTEDKASTQEQEQSSNTAPTQQRNEKLDLLLVDDISWSQIESLIRRDQHPYEDAKVMLGQTFFKYALHQWLQRKSNGESITALDEHGLGVLHMVAALGYEWAIPPLLAAGVGVNSRDERGWTALHWAAFCGREKVIALLLAAGASAGALTDPTPSDPTGRTASDLAASHGHDGIAAYLGEAIVTSHFTSLNLSEMSKLSVAVACDQAIGVMSERSTVVGANLGVDDLSLSLAAVRNASQAEACITATFRAYSFQRKKEKEESVLDEYGMLEEEARAFAAAQSTSRGYLPLEKSNLAATQIQCKYRGWKVRSDFLSLKKHVVRIQAHVRGHQARKKYKKILWTVSVLDKVILRWRRKGSGLRGYKADGIEDEDSDYDTCLKDFRDKKEAAFGEAVGRVKQMIQNPEARSQYRRMLEMYQKEKGAQLDEEDLVIFDDDELMGLLG</sequence>
<dbReference type="InterPro" id="IPR013783">
    <property type="entry name" value="Ig-like_fold"/>
</dbReference>
<dbReference type="Gene3D" id="1.25.40.20">
    <property type="entry name" value="Ankyrin repeat-containing domain"/>
    <property type="match status" value="1"/>
</dbReference>
<evidence type="ECO:0000256" key="3">
    <source>
        <dbReference type="ARBA" id="ARBA00022528"/>
    </source>
</evidence>
<dbReference type="PROSITE" id="PS50297">
    <property type="entry name" value="ANK_REP_REGION"/>
    <property type="match status" value="1"/>
</dbReference>
<dbReference type="GO" id="GO:0005634">
    <property type="term" value="C:nucleus"/>
    <property type="evidence" value="ECO:0007669"/>
    <property type="project" value="UniProtKB-SubCell"/>
</dbReference>
<keyword evidence="4" id="KW-0677">Repeat</keyword>
<dbReference type="OrthoDB" id="407555at2759"/>
<organism evidence="15 16">
    <name type="scientific">Adiantum capillus-veneris</name>
    <name type="common">Maidenhair fern</name>
    <dbReference type="NCBI Taxonomy" id="13818"/>
    <lineage>
        <taxon>Eukaryota</taxon>
        <taxon>Viridiplantae</taxon>
        <taxon>Streptophyta</taxon>
        <taxon>Embryophyta</taxon>
        <taxon>Tracheophyta</taxon>
        <taxon>Polypodiopsida</taxon>
        <taxon>Polypodiidae</taxon>
        <taxon>Polypodiales</taxon>
        <taxon>Pteridineae</taxon>
        <taxon>Pteridaceae</taxon>
        <taxon>Vittarioideae</taxon>
        <taxon>Adiantum</taxon>
    </lineage>
</organism>
<keyword evidence="3" id="KW-0934">Plastid</keyword>
<dbReference type="PANTHER" id="PTHR23335:SF1">
    <property type="entry name" value="CALMODULIN-BINDING TRANSCRIPTION ACTIVATOR, ISOFORM F"/>
    <property type="match status" value="1"/>
</dbReference>
<evidence type="ECO:0000256" key="11">
    <source>
        <dbReference type="ARBA" id="ARBA00023163"/>
    </source>
</evidence>
<keyword evidence="7" id="KW-0805">Transcription regulation</keyword>
<dbReference type="GO" id="GO:0003712">
    <property type="term" value="F:transcription coregulator activity"/>
    <property type="evidence" value="ECO:0007669"/>
    <property type="project" value="TreeGrafter"/>
</dbReference>
<evidence type="ECO:0000313" key="16">
    <source>
        <dbReference type="Proteomes" id="UP000886520"/>
    </source>
</evidence>
<protein>
    <recommendedName>
        <fullName evidence="14">CG-1 domain-containing protein</fullName>
    </recommendedName>
</protein>
<keyword evidence="3" id="KW-0150">Chloroplast</keyword>
<evidence type="ECO:0000259" key="14">
    <source>
        <dbReference type="PROSITE" id="PS51437"/>
    </source>
</evidence>
<dbReference type="InterPro" id="IPR036770">
    <property type="entry name" value="Ankyrin_rpt-contain_sf"/>
</dbReference>
<dbReference type="InterPro" id="IPR014756">
    <property type="entry name" value="Ig_E-set"/>
</dbReference>
<feature type="domain" description="CG-1" evidence="14">
    <location>
        <begin position="21"/>
        <end position="147"/>
    </location>
</feature>
<dbReference type="SUPFAM" id="SSF52540">
    <property type="entry name" value="P-loop containing nucleoside triphosphate hydrolases"/>
    <property type="match status" value="1"/>
</dbReference>
<evidence type="ECO:0000256" key="1">
    <source>
        <dbReference type="ARBA" id="ARBA00004123"/>
    </source>
</evidence>
<dbReference type="SMART" id="SM01076">
    <property type="entry name" value="CG-1"/>
    <property type="match status" value="1"/>
</dbReference>
<dbReference type="SMART" id="SM00015">
    <property type="entry name" value="IQ"/>
    <property type="match status" value="2"/>
</dbReference>
<evidence type="ECO:0000256" key="5">
    <source>
        <dbReference type="ARBA" id="ARBA00022837"/>
    </source>
</evidence>
<dbReference type="FunFam" id="1.20.5.190:FF:000003">
    <property type="entry name" value="Calmodulin-binding transcription activator 2"/>
    <property type="match status" value="1"/>
</dbReference>
<evidence type="ECO:0000256" key="10">
    <source>
        <dbReference type="ARBA" id="ARBA00023159"/>
    </source>
</evidence>
<evidence type="ECO:0000256" key="8">
    <source>
        <dbReference type="ARBA" id="ARBA00023043"/>
    </source>
</evidence>
<dbReference type="InterPro" id="IPR000048">
    <property type="entry name" value="IQ_motif_EF-hand-BS"/>
</dbReference>
<evidence type="ECO:0000313" key="15">
    <source>
        <dbReference type="EMBL" id="KAI5061207.1"/>
    </source>
</evidence>
<dbReference type="InterPro" id="IPR002110">
    <property type="entry name" value="Ankyrin_rpt"/>
</dbReference>
<keyword evidence="16" id="KW-1185">Reference proteome</keyword>
<comment type="subcellular location">
    <subcellularLocation>
        <location evidence="1">Nucleus</location>
    </subcellularLocation>
</comment>
<proteinExistence type="inferred from homology"/>
<dbReference type="Gene3D" id="2.60.40.10">
    <property type="entry name" value="Immunoglobulins"/>
    <property type="match status" value="1"/>
</dbReference>
<dbReference type="PROSITE" id="PS51437">
    <property type="entry name" value="CG_1"/>
    <property type="match status" value="1"/>
</dbReference>
<reference evidence="15" key="1">
    <citation type="submission" date="2021-01" db="EMBL/GenBank/DDBJ databases">
        <title>Adiantum capillus-veneris genome.</title>
        <authorList>
            <person name="Fang Y."/>
            <person name="Liao Q."/>
        </authorList>
    </citation>
    <scope>NUCLEOTIDE SEQUENCE</scope>
    <source>
        <strain evidence="15">H3</strain>
        <tissue evidence="15">Leaf</tissue>
    </source>
</reference>
<name>A0A9D4Z5E0_ADICA</name>
<keyword evidence="12" id="KW-0539">Nucleus</keyword>
<comment type="caution">
    <text evidence="15">The sequence shown here is derived from an EMBL/GenBank/DDBJ whole genome shotgun (WGS) entry which is preliminary data.</text>
</comment>
<gene>
    <name evidence="15" type="ORF">GOP47_0023712</name>
</gene>
<dbReference type="AlphaFoldDB" id="A0A9D4Z5E0"/>